<dbReference type="GeneID" id="88186528"/>
<protein>
    <submittedName>
        <fullName evidence="4">Uncharacterized protein</fullName>
    </submittedName>
</protein>
<dbReference type="EMBL" id="CP001157">
    <property type="protein sequence ID" value="ACO79673.1"/>
    <property type="molecule type" value="Genomic_DNA"/>
</dbReference>
<accession>C1DQN7</accession>
<feature type="transmembrane region" description="Helical" evidence="1">
    <location>
        <begin position="238"/>
        <end position="256"/>
    </location>
</feature>
<dbReference type="RefSeq" id="WP_012702053.1">
    <property type="nucleotide sequence ID" value="NC_012560.1"/>
</dbReference>
<feature type="transmembrane region" description="Helical" evidence="1">
    <location>
        <begin position="103"/>
        <end position="129"/>
    </location>
</feature>
<feature type="transmembrane region" description="Helical" evidence="1">
    <location>
        <begin position="207"/>
        <end position="226"/>
    </location>
</feature>
<evidence type="ECO:0000256" key="1">
    <source>
        <dbReference type="SAM" id="Phobius"/>
    </source>
</evidence>
<gene>
    <name evidence="4" type="ordered locus">Avin_35240</name>
</gene>
<keyword evidence="1" id="KW-0472">Membrane</keyword>
<dbReference type="eggNOG" id="COG3174">
    <property type="taxonomic scope" value="Bacteria"/>
</dbReference>
<evidence type="ECO:0000313" key="5">
    <source>
        <dbReference type="Proteomes" id="UP000002424"/>
    </source>
</evidence>
<dbReference type="PANTHER" id="PTHR39084">
    <property type="entry name" value="MEMBRANE PROTEIN-RELATED"/>
    <property type="match status" value="1"/>
</dbReference>
<feature type="transmembrane region" description="Helical" evidence="1">
    <location>
        <begin position="35"/>
        <end position="57"/>
    </location>
</feature>
<reference evidence="4 5" key="1">
    <citation type="journal article" date="2009" name="J. Bacteriol.">
        <title>Genome sequence of Azotobacter vinelandii, an obligate aerobe specialized to support diverse anaerobic metabolic processes.</title>
        <authorList>
            <person name="Setubal J.C."/>
            <person name="dos Santos P."/>
            <person name="Goldman B.S."/>
            <person name="Ertesvag H."/>
            <person name="Espin G."/>
            <person name="Rubio L.M."/>
            <person name="Valla S."/>
            <person name="Almeida N.F."/>
            <person name="Balasubramanian D."/>
            <person name="Cromes L."/>
            <person name="Curatti L."/>
            <person name="Du Z."/>
            <person name="Godsy E."/>
            <person name="Goodner B."/>
            <person name="Hellner-Burris K."/>
            <person name="Hernandez J.A."/>
            <person name="Houmiel K."/>
            <person name="Imperial J."/>
            <person name="Kennedy C."/>
            <person name="Larson T.J."/>
            <person name="Latreille P."/>
            <person name="Ligon L.S."/>
            <person name="Lu J."/>
            <person name="Maerk M."/>
            <person name="Miller N.M."/>
            <person name="Norton S."/>
            <person name="O'Carroll I.P."/>
            <person name="Paulsen I."/>
            <person name="Raulfs E.C."/>
            <person name="Roemer R."/>
            <person name="Rosser J."/>
            <person name="Segura D."/>
            <person name="Slater S."/>
            <person name="Stricklin S.L."/>
            <person name="Studholme D.J."/>
            <person name="Sun J."/>
            <person name="Viana C.J."/>
            <person name="Wallin E."/>
            <person name="Wang B."/>
            <person name="Wheeler C."/>
            <person name="Zhu H."/>
            <person name="Dean D.R."/>
            <person name="Dixon R."/>
            <person name="Wood D."/>
        </authorList>
    </citation>
    <scope>NUCLEOTIDE SEQUENCE [LARGE SCALE GENOMIC DNA]</scope>
    <source>
        <strain evidence="5">DJ / ATCC BAA-1303</strain>
    </source>
</reference>
<evidence type="ECO:0000259" key="2">
    <source>
        <dbReference type="Pfam" id="PF02308"/>
    </source>
</evidence>
<dbReference type="OrthoDB" id="9813718at2"/>
<dbReference type="Pfam" id="PF02308">
    <property type="entry name" value="MgtC"/>
    <property type="match status" value="1"/>
</dbReference>
<dbReference type="PANTHER" id="PTHR39084:SF1">
    <property type="entry name" value="DUF4010 DOMAIN-CONTAINING PROTEIN"/>
    <property type="match status" value="1"/>
</dbReference>
<name>C1DQN7_AZOVD</name>
<keyword evidence="1" id="KW-0812">Transmembrane</keyword>
<dbReference type="KEGG" id="avn:Avin_35240"/>
<dbReference type="InterPro" id="IPR025105">
    <property type="entry name" value="DUF4010"/>
</dbReference>
<feature type="transmembrane region" description="Helical" evidence="1">
    <location>
        <begin position="338"/>
        <end position="357"/>
    </location>
</feature>
<keyword evidence="5" id="KW-1185">Reference proteome</keyword>
<dbReference type="Proteomes" id="UP000002424">
    <property type="component" value="Chromosome"/>
</dbReference>
<organism evidence="4 5">
    <name type="scientific">Azotobacter vinelandii (strain DJ / ATCC BAA-1303)</name>
    <dbReference type="NCBI Taxonomy" id="322710"/>
    <lineage>
        <taxon>Bacteria</taxon>
        <taxon>Pseudomonadati</taxon>
        <taxon>Pseudomonadota</taxon>
        <taxon>Gammaproteobacteria</taxon>
        <taxon>Pseudomonadales</taxon>
        <taxon>Pseudomonadaceae</taxon>
        <taxon>Azotobacter</taxon>
    </lineage>
</organism>
<feature type="domain" description="DUF4010" evidence="3">
    <location>
        <begin position="185"/>
        <end position="393"/>
    </location>
</feature>
<keyword evidence="1" id="KW-1133">Transmembrane helix</keyword>
<dbReference type="HOGENOM" id="CLU_036781_1_1_6"/>
<dbReference type="InterPro" id="IPR049177">
    <property type="entry name" value="MgtC_SapB_SrpB_YhiD_N"/>
</dbReference>
<evidence type="ECO:0000259" key="3">
    <source>
        <dbReference type="Pfam" id="PF13194"/>
    </source>
</evidence>
<dbReference type="EnsemblBacteria" id="ACO79673">
    <property type="protein sequence ID" value="ACO79673"/>
    <property type="gene ID" value="Avin_35240"/>
</dbReference>
<feature type="transmembrane region" description="Helical" evidence="1">
    <location>
        <begin position="63"/>
        <end position="82"/>
    </location>
</feature>
<dbReference type="AlphaFoldDB" id="C1DQN7"/>
<feature type="transmembrane region" description="Helical" evidence="1">
    <location>
        <begin position="149"/>
        <end position="169"/>
    </location>
</feature>
<feature type="transmembrane region" description="Helical" evidence="1">
    <location>
        <begin position="398"/>
        <end position="418"/>
    </location>
</feature>
<dbReference type="Pfam" id="PF13194">
    <property type="entry name" value="DUF4010"/>
    <property type="match status" value="1"/>
</dbReference>
<feature type="transmembrane region" description="Helical" evidence="1">
    <location>
        <begin position="309"/>
        <end position="326"/>
    </location>
</feature>
<feature type="transmembrane region" description="Helical" evidence="1">
    <location>
        <begin position="268"/>
        <end position="288"/>
    </location>
</feature>
<feature type="transmembrane region" description="Helical" evidence="1">
    <location>
        <begin position="369"/>
        <end position="392"/>
    </location>
</feature>
<proteinExistence type="predicted"/>
<feature type="transmembrane region" description="Helical" evidence="1">
    <location>
        <begin position="6"/>
        <end position="23"/>
    </location>
</feature>
<evidence type="ECO:0000313" key="4">
    <source>
        <dbReference type="EMBL" id="ACO79673.1"/>
    </source>
</evidence>
<sequence>MPSNPELLLDLTIALGIGLLIGTERGWSARETDDARLVAGIRTFGLSGLLGGLSALLGQQLGLAAWIALLLVFGLLVVAGYLGDLRNTGDQGMTSEIAMLLTFLLGSLALIADHQALAAAGAVVVALLLSLKEALHAALRRLTAQELSGMLKLLFISVVLLPVLPNRGYGPWEAFNPYETWWMVVLIAAIGFAAYMAIRLVGTRHGLLLTALLGGIVSSTAMTLTLSRLQRTLRMHRLLACALLATSALMFPRVLLEVGLINPGLLASLLWPMGVATLVYAGGALLHYRGSGQEPAAESEPPLQNPFELGPALRFAALLVLILFLVEAGRHWLGDTGVYLVALLAGMTDVDAITLSLARNALGELDSEVAVRGIFLAAMSNSLVKGGLIAVIGGSRLALLSLPVMASGLLAGLATLWLR</sequence>
<feature type="domain" description="MgtC/SapB/SrpB/YhiD N-terminal" evidence="2">
    <location>
        <begin position="11"/>
        <end position="137"/>
    </location>
</feature>
<feature type="transmembrane region" description="Helical" evidence="1">
    <location>
        <begin position="181"/>
        <end position="201"/>
    </location>
</feature>